<feature type="domain" description="Carboxylesterase type B" evidence="4">
    <location>
        <begin position="7"/>
        <end position="316"/>
    </location>
</feature>
<dbReference type="SUPFAM" id="SSF53474">
    <property type="entry name" value="alpha/beta-Hydrolases"/>
    <property type="match status" value="1"/>
</dbReference>
<dbReference type="PANTHER" id="PTHR11559">
    <property type="entry name" value="CARBOXYLESTERASE"/>
    <property type="match status" value="1"/>
</dbReference>
<keyword evidence="6" id="KW-1185">Reference proteome</keyword>
<evidence type="ECO:0000256" key="1">
    <source>
        <dbReference type="ARBA" id="ARBA00005964"/>
    </source>
</evidence>
<dbReference type="STRING" id="1314800.A0A1B7MQE0"/>
<dbReference type="PROSITE" id="PS00941">
    <property type="entry name" value="CARBOXYLESTERASE_B_2"/>
    <property type="match status" value="1"/>
</dbReference>
<evidence type="ECO:0000259" key="4">
    <source>
        <dbReference type="Pfam" id="PF00135"/>
    </source>
</evidence>
<dbReference type="InterPro" id="IPR050309">
    <property type="entry name" value="Type-B_Carboxylest/Lipase"/>
</dbReference>
<dbReference type="InterPro" id="IPR019826">
    <property type="entry name" value="Carboxylesterase_B_AS"/>
</dbReference>
<dbReference type="InParanoid" id="A0A1B7MQE0"/>
<organism evidence="5 6">
    <name type="scientific">Rhizopogon vinicolor AM-OR11-026</name>
    <dbReference type="NCBI Taxonomy" id="1314800"/>
    <lineage>
        <taxon>Eukaryota</taxon>
        <taxon>Fungi</taxon>
        <taxon>Dikarya</taxon>
        <taxon>Basidiomycota</taxon>
        <taxon>Agaricomycotina</taxon>
        <taxon>Agaricomycetes</taxon>
        <taxon>Agaricomycetidae</taxon>
        <taxon>Boletales</taxon>
        <taxon>Suillineae</taxon>
        <taxon>Rhizopogonaceae</taxon>
        <taxon>Rhizopogon</taxon>
    </lineage>
</organism>
<dbReference type="Gene3D" id="3.40.50.1820">
    <property type="entry name" value="alpha/beta hydrolase"/>
    <property type="match status" value="1"/>
</dbReference>
<accession>A0A1B7MQE0</accession>
<comment type="similarity">
    <text evidence="1 3">Belongs to the type-B carboxylesterase/lipase family.</text>
</comment>
<dbReference type="Proteomes" id="UP000092154">
    <property type="component" value="Unassembled WGS sequence"/>
</dbReference>
<dbReference type="EC" id="3.1.1.-" evidence="3"/>
<reference evidence="5 6" key="1">
    <citation type="submission" date="2016-06" db="EMBL/GenBank/DDBJ databases">
        <title>Comparative genomics of the ectomycorrhizal sister species Rhizopogon vinicolor and Rhizopogon vesiculosus (Basidiomycota: Boletales) reveals a divergence of the mating type B locus.</title>
        <authorList>
            <consortium name="DOE Joint Genome Institute"/>
            <person name="Mujic A.B."/>
            <person name="Kuo A."/>
            <person name="Tritt A."/>
            <person name="Lipzen A."/>
            <person name="Chen C."/>
            <person name="Johnson J."/>
            <person name="Sharma A."/>
            <person name="Barry K."/>
            <person name="Grigoriev I.V."/>
            <person name="Spatafora J.W."/>
        </authorList>
    </citation>
    <scope>NUCLEOTIDE SEQUENCE [LARGE SCALE GENOMIC DNA]</scope>
    <source>
        <strain evidence="5 6">AM-OR11-026</strain>
    </source>
</reference>
<sequence length="480" mass="51952">MSITIRIRYAAPPFGNLRWAAPQPPPTISGVQQATVQPNLCYQASMGSAPATLFKRTSPTPSQSEDCLFLNIFIPGSEVVATPSGGLPVVIWIHGGGYIYGGAVGTEGTDLILHANHGVIVVSIQYRLGLFGFLAGEAVKEGGALNAGLLDQNYALQWVQAHIRSFGGDPTKVTIWGLSAGAGSVVQHLVAHGGHTQPPLFKAAMTSSTYLPSQYNYNDRIPEMLYREVVNGTNCGSNSDTLCCLRAADVNTLQTVNADINLNGFYGTFTFVPVVDGTFIVERPTVTISKGRLNCDYLLAVTNTNEGYVFVNQTMTLDVADYVSELFPNFGPAQVAGAVMMYQDQGNNVNQANLVMGESIFICPTYNLLEGFGGQAWKGEFSVPPAFHASDVDYYFTSDNSLFITAFSNSFMSAVMYNNPNHKYTSGDIIPPWMSWLYGATEMIFNQTSSGAPDIYTSKTDSALLERCAYWRNVSAYSAQ</sequence>
<evidence type="ECO:0000256" key="2">
    <source>
        <dbReference type="ARBA" id="ARBA00022801"/>
    </source>
</evidence>
<dbReference type="GO" id="GO:0016787">
    <property type="term" value="F:hydrolase activity"/>
    <property type="evidence" value="ECO:0007669"/>
    <property type="project" value="UniProtKB-KW"/>
</dbReference>
<dbReference type="Pfam" id="PF00135">
    <property type="entry name" value="COesterase"/>
    <property type="match status" value="1"/>
</dbReference>
<gene>
    <name evidence="5" type="ORF">K503DRAFT_794044</name>
</gene>
<dbReference type="FunCoup" id="A0A1B7MQE0">
    <property type="interactions" value="2"/>
</dbReference>
<evidence type="ECO:0000313" key="6">
    <source>
        <dbReference type="Proteomes" id="UP000092154"/>
    </source>
</evidence>
<evidence type="ECO:0000313" key="5">
    <source>
        <dbReference type="EMBL" id="OAX34808.1"/>
    </source>
</evidence>
<keyword evidence="2 3" id="KW-0378">Hydrolase</keyword>
<dbReference type="OrthoDB" id="408631at2759"/>
<dbReference type="InterPro" id="IPR002018">
    <property type="entry name" value="CarbesteraseB"/>
</dbReference>
<evidence type="ECO:0000256" key="3">
    <source>
        <dbReference type="RuleBase" id="RU361235"/>
    </source>
</evidence>
<name>A0A1B7MQE0_9AGAM</name>
<dbReference type="EMBL" id="KV448565">
    <property type="protein sequence ID" value="OAX34808.1"/>
    <property type="molecule type" value="Genomic_DNA"/>
</dbReference>
<protein>
    <recommendedName>
        <fullName evidence="3">Carboxylic ester hydrolase</fullName>
        <ecNumber evidence="3">3.1.1.-</ecNumber>
    </recommendedName>
</protein>
<dbReference type="InterPro" id="IPR029058">
    <property type="entry name" value="AB_hydrolase_fold"/>
</dbReference>
<dbReference type="PROSITE" id="PS00122">
    <property type="entry name" value="CARBOXYLESTERASE_B_1"/>
    <property type="match status" value="1"/>
</dbReference>
<proteinExistence type="inferred from homology"/>
<dbReference type="AlphaFoldDB" id="A0A1B7MQE0"/>
<dbReference type="InterPro" id="IPR019819">
    <property type="entry name" value="Carboxylesterase_B_CS"/>
</dbReference>